<dbReference type="STRING" id="158607.A0A2P5IBZ5"/>
<organism evidence="2 3">
    <name type="scientific">Diaporthe helianthi</name>
    <dbReference type="NCBI Taxonomy" id="158607"/>
    <lineage>
        <taxon>Eukaryota</taxon>
        <taxon>Fungi</taxon>
        <taxon>Dikarya</taxon>
        <taxon>Ascomycota</taxon>
        <taxon>Pezizomycotina</taxon>
        <taxon>Sordariomycetes</taxon>
        <taxon>Sordariomycetidae</taxon>
        <taxon>Diaporthales</taxon>
        <taxon>Diaporthaceae</taxon>
        <taxon>Diaporthe</taxon>
    </lineage>
</organism>
<dbReference type="OrthoDB" id="3819888at2759"/>
<feature type="compositionally biased region" description="Basic and acidic residues" evidence="1">
    <location>
        <begin position="690"/>
        <end position="704"/>
    </location>
</feature>
<feature type="compositionally biased region" description="Acidic residues" evidence="1">
    <location>
        <begin position="705"/>
        <end position="718"/>
    </location>
</feature>
<accession>A0A2P5IBZ5</accession>
<protein>
    <submittedName>
        <fullName evidence="2">Uncharacterized protein</fullName>
    </submittedName>
</protein>
<dbReference type="SUPFAM" id="SSF53067">
    <property type="entry name" value="Actin-like ATPase domain"/>
    <property type="match status" value="1"/>
</dbReference>
<evidence type="ECO:0000313" key="2">
    <source>
        <dbReference type="EMBL" id="POS79986.1"/>
    </source>
</evidence>
<evidence type="ECO:0000313" key="3">
    <source>
        <dbReference type="Proteomes" id="UP000094444"/>
    </source>
</evidence>
<gene>
    <name evidence="2" type="ORF">DHEL01_v201628</name>
</gene>
<comment type="caution">
    <text evidence="2">The sequence shown here is derived from an EMBL/GenBank/DDBJ whole genome shotgun (WGS) entry which is preliminary data.</text>
</comment>
<dbReference type="EMBL" id="MAVT02000077">
    <property type="protein sequence ID" value="POS79986.1"/>
    <property type="molecule type" value="Genomic_DNA"/>
</dbReference>
<feature type="region of interest" description="Disordered" evidence="1">
    <location>
        <begin position="1"/>
        <end position="31"/>
    </location>
</feature>
<keyword evidence="3" id="KW-1185">Reference proteome</keyword>
<dbReference type="InParanoid" id="A0A2P5IBZ5"/>
<reference evidence="2" key="1">
    <citation type="submission" date="2017-09" db="EMBL/GenBank/DDBJ databases">
        <title>Polyketide synthases of a Diaporthe helianthi virulent isolate.</title>
        <authorList>
            <person name="Baroncelli R."/>
        </authorList>
    </citation>
    <scope>NUCLEOTIDE SEQUENCE [LARGE SCALE GENOMIC DNA]</scope>
    <source>
        <strain evidence="2">7/96</strain>
    </source>
</reference>
<dbReference type="Proteomes" id="UP000094444">
    <property type="component" value="Unassembled WGS sequence"/>
</dbReference>
<evidence type="ECO:0000256" key="1">
    <source>
        <dbReference type="SAM" id="MobiDB-lite"/>
    </source>
</evidence>
<dbReference type="AlphaFoldDB" id="A0A2P5IBZ5"/>
<feature type="region of interest" description="Disordered" evidence="1">
    <location>
        <begin position="655"/>
        <end position="718"/>
    </location>
</feature>
<sequence>MLDVQERRNKRTNIDGERSETLPLDDEEPKPGTLEGYAAIDPGSTGTRAVIAIAKIDEATGKRIIVENGIIRIQDFREDDDRDRRTTRGEWPSKCCPFDGPPYYVGYEADSQAKKRTISIKAIPYFRTQDDDGHPFTRVLYEHSKSLRSEVERQHFDLVLDSIFNEVVQRIITTCRASNIKLRSLALCVPQTWSRRETPIQEYLGPILDRTVTIDGVETTFALEAQSQAQHLIKNYHRELRSCDELMVLDFGGHSMGGSYSDLHWSPGDVRPRIHAPPGSDFGVRGGYELWEIGIGHCIDKTMKKNPKKYPHDRRHMIKAKLLEGFFNNKARINFENPHRLHTDLVDHFKDPKASFAVYITAEQLKAEWERAFRDAINLATRNIRLAAATGRRLRVLLTGGSANSQNLRGEIKNVCDELREQGFSVTLKVVAKDMDTVLAPVWSIAEGAACCHATAMDVDEFFDLGAALGLQIRTATANGGEWAGDSGKLLFCKQNSVERHPRVDIEIDGTKRKFRIIADPFLMASRENVISSDTILVKDAYDIGDLELGYLPSTGGDALPIPNGRHTLEVAEVVCSRREAIVVLRLKPNLSARARRSKRTLNKMVIDGHCDWSLLFDLLLTSCGPSNLVELDIDRVRGRFWKLEGYVYGPRLAEQQHERGRQQQQQGEVSVELGTPGPSPPPAKRRRVDGRVSTRPDLQRDVDELSSEWPDDIVDLS</sequence>
<name>A0A2P5IBZ5_DIAHE</name>
<dbReference type="InterPro" id="IPR043129">
    <property type="entry name" value="ATPase_NBD"/>
</dbReference>
<feature type="compositionally biased region" description="Basic and acidic residues" evidence="1">
    <location>
        <begin position="1"/>
        <end position="20"/>
    </location>
</feature>
<proteinExistence type="predicted"/>